<organism evidence="3 4">
    <name type="scientific">Puccinia graminis f. sp. tritici</name>
    <dbReference type="NCBI Taxonomy" id="56615"/>
    <lineage>
        <taxon>Eukaryota</taxon>
        <taxon>Fungi</taxon>
        <taxon>Dikarya</taxon>
        <taxon>Basidiomycota</taxon>
        <taxon>Pucciniomycotina</taxon>
        <taxon>Pucciniomycetes</taxon>
        <taxon>Pucciniales</taxon>
        <taxon>Pucciniaceae</taxon>
        <taxon>Puccinia</taxon>
    </lineage>
</organism>
<protein>
    <submittedName>
        <fullName evidence="3">Uncharacterized protein</fullName>
    </submittedName>
</protein>
<dbReference type="Proteomes" id="UP000325313">
    <property type="component" value="Unassembled WGS sequence"/>
</dbReference>
<feature type="chain" id="PRO_5022750309" evidence="2">
    <location>
        <begin position="19"/>
        <end position="219"/>
    </location>
</feature>
<feature type="region of interest" description="Disordered" evidence="1">
    <location>
        <begin position="95"/>
        <end position="115"/>
    </location>
</feature>
<evidence type="ECO:0000313" key="3">
    <source>
        <dbReference type="EMBL" id="KAA1088726.1"/>
    </source>
</evidence>
<feature type="region of interest" description="Disordered" evidence="1">
    <location>
        <begin position="29"/>
        <end position="60"/>
    </location>
</feature>
<gene>
    <name evidence="3" type="ORF">PGTUg99_023817</name>
</gene>
<proteinExistence type="predicted"/>
<evidence type="ECO:0000256" key="1">
    <source>
        <dbReference type="SAM" id="MobiDB-lite"/>
    </source>
</evidence>
<feature type="signal peptide" evidence="2">
    <location>
        <begin position="1"/>
        <end position="18"/>
    </location>
</feature>
<sequence>MRLSKRPSSILMVTPVLFVVFDLHVNEPSKHFPPSPKPLSRSTLFSKEPTSHLQSLVPSRREESLPESWCTYQLAGRDSSQGAGIHTPYSAQLVGRNSSRQAGTQSSLPGGIPPDKLVSKPAIFFKKKKTSVHPQKGTDIRGYPRGYPPAPAGIRQRMWMSNSAEMVSGYPHPNGYPDVPRPPLAVAIVMLVGPVNDYQKELQFKKLNAQKEDQSIKVI</sequence>
<evidence type="ECO:0000256" key="2">
    <source>
        <dbReference type="SAM" id="SignalP"/>
    </source>
</evidence>
<feature type="region of interest" description="Disordered" evidence="1">
    <location>
        <begin position="128"/>
        <end position="147"/>
    </location>
</feature>
<evidence type="ECO:0000313" key="4">
    <source>
        <dbReference type="Proteomes" id="UP000325313"/>
    </source>
</evidence>
<dbReference type="AlphaFoldDB" id="A0A5B0NJ81"/>
<feature type="compositionally biased region" description="Polar residues" evidence="1">
    <location>
        <begin position="95"/>
        <end position="108"/>
    </location>
</feature>
<name>A0A5B0NJ81_PUCGR</name>
<dbReference type="EMBL" id="VDEP01000405">
    <property type="protein sequence ID" value="KAA1088726.1"/>
    <property type="molecule type" value="Genomic_DNA"/>
</dbReference>
<comment type="caution">
    <text evidence="3">The sequence shown here is derived from an EMBL/GenBank/DDBJ whole genome shotgun (WGS) entry which is preliminary data.</text>
</comment>
<accession>A0A5B0NJ81</accession>
<reference evidence="3 4" key="1">
    <citation type="submission" date="2019-05" db="EMBL/GenBank/DDBJ databases">
        <title>Emergence of the Ug99 lineage of the wheat stem rust pathogen through somatic hybridization.</title>
        <authorList>
            <person name="Li F."/>
            <person name="Upadhyaya N.M."/>
            <person name="Sperschneider J."/>
            <person name="Matny O."/>
            <person name="Nguyen-Phuc H."/>
            <person name="Mago R."/>
            <person name="Raley C."/>
            <person name="Miller M.E."/>
            <person name="Silverstein K.A.T."/>
            <person name="Henningsen E."/>
            <person name="Hirsch C.D."/>
            <person name="Visser B."/>
            <person name="Pretorius Z.A."/>
            <person name="Steffenson B.J."/>
            <person name="Schwessinger B."/>
            <person name="Dodds P.N."/>
            <person name="Figueroa M."/>
        </authorList>
    </citation>
    <scope>NUCLEOTIDE SEQUENCE [LARGE SCALE GENOMIC DNA]</scope>
    <source>
        <strain evidence="3 4">Ug99</strain>
    </source>
</reference>
<keyword evidence="2" id="KW-0732">Signal</keyword>